<keyword evidence="2" id="KW-0614">Plasmid</keyword>
<dbReference type="RefSeq" id="WP_078201846.1">
    <property type="nucleotide sequence ID" value="NZ_CP017759.1"/>
</dbReference>
<dbReference type="EMBL" id="CP017759">
    <property type="protein sequence ID" value="AQV99469.1"/>
    <property type="molecule type" value="Genomic_DNA"/>
</dbReference>
<organism evidence="2 3">
    <name type="scientific">Cupriavidus necator</name>
    <name type="common">Alcaligenes eutrophus</name>
    <name type="synonym">Ralstonia eutropha</name>
    <dbReference type="NCBI Taxonomy" id="106590"/>
    <lineage>
        <taxon>Bacteria</taxon>
        <taxon>Pseudomonadati</taxon>
        <taxon>Pseudomonadota</taxon>
        <taxon>Betaproteobacteria</taxon>
        <taxon>Burkholderiales</taxon>
        <taxon>Burkholderiaceae</taxon>
        <taxon>Cupriavidus</taxon>
    </lineage>
</organism>
<sequence>MMQNLINRVAGAFARKVGAPALGAGDRVFADKLFWAKYRFRSERATYYHDLAKRIQHMPGEPVSNHFAKDAARRAGEPLGILAAHWLSRSEGIDGQMQRSRLTEIFRGTVPDEDIPILAVAEDGGDIREGLETLARNLTVLGEARSGIALTLAGVVMTLVILHAYLAAMAFLVGPKVDDSFRSMLDVSQYGPIGTAFHNTTTFLRHWGWFVVLAEVGACVWVLRALRSYVGRHRAWLDRKVLVFDFFRRFQSAQFLSGLSAVTKRFGGDIRSLSDGLTLMRSNAYPYLAHHIERMELNLEYIPNEGGKVFDTGLFDKDTSYRIQDIAEYESDLSKMLHTVAEDLLVETPKLMLLRASQFNRRATVILIILITGLAFMPAFMAQEMKTRTQVVGMGGKRPVQTAPPAQP</sequence>
<gene>
    <name evidence="2" type="ORF">BJN34_36975</name>
</gene>
<dbReference type="OrthoDB" id="7031359at2"/>
<reference evidence="3" key="1">
    <citation type="submission" date="2017-02" db="EMBL/GenBank/DDBJ databases">
        <title>Complete genome sequence of Cupriavidus necator strain NH9, a 3-chlorobenzoate degrader.</title>
        <authorList>
            <person name="Moriuchi R."/>
            <person name="Dohra H."/>
            <person name="Ogawa N."/>
        </authorList>
    </citation>
    <scope>NUCLEOTIDE SEQUENCE [LARGE SCALE GENOMIC DNA]</scope>
    <source>
        <strain evidence="3">NH9</strain>
        <plasmid evidence="3">penh92</plasmid>
    </source>
</reference>
<evidence type="ECO:0000256" key="1">
    <source>
        <dbReference type="SAM" id="Phobius"/>
    </source>
</evidence>
<dbReference type="KEGG" id="cuh:BJN34_36975"/>
<feature type="transmembrane region" description="Helical" evidence="1">
    <location>
        <begin position="363"/>
        <end position="381"/>
    </location>
</feature>
<keyword evidence="1" id="KW-0472">Membrane</keyword>
<keyword evidence="1" id="KW-1133">Transmembrane helix</keyword>
<feature type="transmembrane region" description="Helical" evidence="1">
    <location>
        <begin position="148"/>
        <end position="173"/>
    </location>
</feature>
<keyword evidence="1" id="KW-0812">Transmembrane</keyword>
<geneLocation type="plasmid" evidence="3">
    <name>penh92</name>
</geneLocation>
<dbReference type="Proteomes" id="UP000189627">
    <property type="component" value="Plasmid pENH92"/>
</dbReference>
<dbReference type="AlphaFoldDB" id="A0A1U9V3T6"/>
<protein>
    <submittedName>
        <fullName evidence="2">Pilus assembly protein TadE</fullName>
    </submittedName>
</protein>
<accession>A0A1U9V3T6</accession>
<proteinExistence type="predicted"/>
<evidence type="ECO:0000313" key="3">
    <source>
        <dbReference type="Proteomes" id="UP000189627"/>
    </source>
</evidence>
<feature type="transmembrane region" description="Helical" evidence="1">
    <location>
        <begin position="207"/>
        <end position="226"/>
    </location>
</feature>
<evidence type="ECO:0000313" key="2">
    <source>
        <dbReference type="EMBL" id="AQV99469.1"/>
    </source>
</evidence>
<name>A0A1U9V3T6_CUPNE</name>